<dbReference type="EMBL" id="FOUR01000002">
    <property type="protein sequence ID" value="SFM78289.1"/>
    <property type="molecule type" value="Genomic_DNA"/>
</dbReference>
<accession>A0A1I4TNJ7</accession>
<dbReference type="Gene3D" id="3.90.550.10">
    <property type="entry name" value="Spore Coat Polysaccharide Biosynthesis Protein SpsA, Chain A"/>
    <property type="match status" value="1"/>
</dbReference>
<keyword evidence="1" id="KW-0460">Magnesium</keyword>
<proteinExistence type="predicted"/>
<protein>
    <submittedName>
        <fullName evidence="3">Molybdenum cofactor cytidylyltransferase</fullName>
    </submittedName>
</protein>
<evidence type="ECO:0000256" key="1">
    <source>
        <dbReference type="ARBA" id="ARBA00022842"/>
    </source>
</evidence>
<dbReference type="Proteomes" id="UP000199339">
    <property type="component" value="Unassembled WGS sequence"/>
</dbReference>
<keyword evidence="4" id="KW-1185">Reference proteome</keyword>
<keyword evidence="3" id="KW-0808">Transferase</keyword>
<dbReference type="Pfam" id="PF12804">
    <property type="entry name" value="NTP_transf_3"/>
    <property type="match status" value="1"/>
</dbReference>
<dbReference type="AlphaFoldDB" id="A0A1I4TNJ7"/>
<keyword evidence="3" id="KW-0548">Nucleotidyltransferase</keyword>
<dbReference type="InterPro" id="IPR025877">
    <property type="entry name" value="MobA-like_NTP_Trfase"/>
</dbReference>
<feature type="domain" description="MobA-like NTP transferase" evidence="2">
    <location>
        <begin position="23"/>
        <end position="181"/>
    </location>
</feature>
<evidence type="ECO:0000259" key="2">
    <source>
        <dbReference type="Pfam" id="PF12804"/>
    </source>
</evidence>
<evidence type="ECO:0000313" key="4">
    <source>
        <dbReference type="Proteomes" id="UP000199339"/>
    </source>
</evidence>
<reference evidence="4" key="1">
    <citation type="submission" date="2016-10" db="EMBL/GenBank/DDBJ databases">
        <authorList>
            <person name="Varghese N."/>
            <person name="Submissions S."/>
        </authorList>
    </citation>
    <scope>NUCLEOTIDE SEQUENCE [LARGE SCALE GENOMIC DNA]</scope>
    <source>
        <strain evidence="4">CGMCC 1.6775</strain>
    </source>
</reference>
<dbReference type="GO" id="GO:0016779">
    <property type="term" value="F:nucleotidyltransferase activity"/>
    <property type="evidence" value="ECO:0007669"/>
    <property type="project" value="UniProtKB-KW"/>
</dbReference>
<dbReference type="PANTHER" id="PTHR43777:SF1">
    <property type="entry name" value="MOLYBDENUM COFACTOR CYTIDYLYLTRANSFERASE"/>
    <property type="match status" value="1"/>
</dbReference>
<gene>
    <name evidence="3" type="ORF">SAMN04487961_1225</name>
</gene>
<name>A0A1I4TNJ7_9GAMM</name>
<dbReference type="SUPFAM" id="SSF53448">
    <property type="entry name" value="Nucleotide-diphospho-sugar transferases"/>
    <property type="match status" value="1"/>
</dbReference>
<organism evidence="3 4">
    <name type="scientific">Marinobacter pelagius</name>
    <dbReference type="NCBI Taxonomy" id="379482"/>
    <lineage>
        <taxon>Bacteria</taxon>
        <taxon>Pseudomonadati</taxon>
        <taxon>Pseudomonadota</taxon>
        <taxon>Gammaproteobacteria</taxon>
        <taxon>Pseudomonadales</taxon>
        <taxon>Marinobacteraceae</taxon>
        <taxon>Marinobacter</taxon>
    </lineage>
</organism>
<dbReference type="CDD" id="cd04182">
    <property type="entry name" value="GT_2_like_f"/>
    <property type="match status" value="1"/>
</dbReference>
<dbReference type="PANTHER" id="PTHR43777">
    <property type="entry name" value="MOLYBDENUM COFACTOR CYTIDYLYLTRANSFERASE"/>
    <property type="match status" value="1"/>
</dbReference>
<evidence type="ECO:0000313" key="3">
    <source>
        <dbReference type="EMBL" id="SFM78289.1"/>
    </source>
</evidence>
<sequence length="221" mass="24212">MDIAIGVLIRRFSSHPDESGFAVIVLAAGASTRLGRPKALLKLPDGGTLLDQALRQARLLSRDVRVVTGAWYPLIRFRCHLQPSVWLPCEQWAQGLSASLATGIESLGPQVKGAFVLVADQPLLDPEALRAMGQAARQVPGQPMAADYGCRAGVPAYLPRWLWPEVMALEGDRGAGRLLTEVGATLVPVEGIHDDVDTPSDWRRIRARFSQTDRTARQYRR</sequence>
<dbReference type="InterPro" id="IPR029044">
    <property type="entry name" value="Nucleotide-diphossugar_trans"/>
</dbReference>